<dbReference type="SUPFAM" id="SSF54791">
    <property type="entry name" value="Eukaryotic type KH-domain (KH-domain type I)"/>
    <property type="match status" value="3"/>
</dbReference>
<dbReference type="PANTHER" id="PTHR10288">
    <property type="entry name" value="KH DOMAIN CONTAINING RNA BINDING PROTEIN"/>
    <property type="match status" value="1"/>
</dbReference>
<sequence>MAETPQETPVATQKRPLEEPSSPSGPTDQPEAKRPALDKILKEEAPSSEEPVTEPPKAEEGAPAPTEESAEPKSEESAAADVKPEADVTDKQGDTVVPDAPTNGVVVDGSSASLPAAVTAEQPQNGQAEGRASATQPAQPYHQQDESQWLHVRAIISSAEAATVIGKGGENVSQIRKLAGAKCTVSEYTRGAVERVLTVSGHVDAVAKAFGLIIRTLNQEPLEEPSTPQSKTYPLRLLIPHILIGSIIGKQGVRIREIQEASGARLNASESCLPLSTERSLVVLGVADAVHIATYYVGSTLVEQLTDRFGGPAASNYAGRHGGPQGAVPGGMQVVPYVPQHAGGQVGHADPNRRHNGPPPRGPPAPYGPPQGYGQAPYPQQPAAPVHYGAGSPRQPYAGAGPHAPQPYGHAAPQPQHAGPPQQPVQGMVPGQPITQQIFIPNDMVGAIIGKGGAKINEIRQLSGSVIKINEPQDNNNERLVTITGTQECNQMALYMLYSRLGESSKNSNSIMPR</sequence>
<dbReference type="AlphaFoldDB" id="A0A9Q9B5X4"/>
<evidence type="ECO:0000313" key="6">
    <source>
        <dbReference type="Proteomes" id="UP001056384"/>
    </source>
</evidence>
<dbReference type="InterPro" id="IPR004087">
    <property type="entry name" value="KH_dom"/>
</dbReference>
<dbReference type="GO" id="GO:0003723">
    <property type="term" value="F:RNA binding"/>
    <property type="evidence" value="ECO:0007669"/>
    <property type="project" value="UniProtKB-UniRule"/>
</dbReference>
<dbReference type="CDD" id="cd22455">
    <property type="entry name" value="KH-I_Rnc1_rpt1"/>
    <property type="match status" value="1"/>
</dbReference>
<evidence type="ECO:0000256" key="1">
    <source>
        <dbReference type="ARBA" id="ARBA00022737"/>
    </source>
</evidence>
<organism evidence="5 6">
    <name type="scientific">Septoria linicola</name>
    <dbReference type="NCBI Taxonomy" id="215465"/>
    <lineage>
        <taxon>Eukaryota</taxon>
        <taxon>Fungi</taxon>
        <taxon>Dikarya</taxon>
        <taxon>Ascomycota</taxon>
        <taxon>Pezizomycotina</taxon>
        <taxon>Dothideomycetes</taxon>
        <taxon>Dothideomycetidae</taxon>
        <taxon>Mycosphaerellales</taxon>
        <taxon>Mycosphaerellaceae</taxon>
        <taxon>Septoria</taxon>
    </lineage>
</organism>
<dbReference type="Proteomes" id="UP001056384">
    <property type="component" value="Chromosome 12"/>
</dbReference>
<feature type="compositionally biased region" description="Low complexity" evidence="3">
    <location>
        <begin position="409"/>
        <end position="429"/>
    </location>
</feature>
<keyword evidence="1" id="KW-0677">Repeat</keyword>
<feature type="region of interest" description="Disordered" evidence="3">
    <location>
        <begin position="1"/>
        <end position="146"/>
    </location>
</feature>
<feature type="region of interest" description="Disordered" evidence="3">
    <location>
        <begin position="316"/>
        <end position="429"/>
    </location>
</feature>
<feature type="compositionally biased region" description="Basic and acidic residues" evidence="3">
    <location>
        <begin position="70"/>
        <end position="93"/>
    </location>
</feature>
<feature type="domain" description="K Homology" evidence="4">
    <location>
        <begin position="231"/>
        <end position="302"/>
    </location>
</feature>
<feature type="domain" description="K Homology" evidence="4">
    <location>
        <begin position="148"/>
        <end position="218"/>
    </location>
</feature>
<evidence type="ECO:0000256" key="3">
    <source>
        <dbReference type="SAM" id="MobiDB-lite"/>
    </source>
</evidence>
<feature type="compositionally biased region" description="Low complexity" evidence="3">
    <location>
        <begin position="370"/>
        <end position="385"/>
    </location>
</feature>
<feature type="compositionally biased region" description="Pro residues" evidence="3">
    <location>
        <begin position="357"/>
        <end position="369"/>
    </location>
</feature>
<feature type="compositionally biased region" description="Polar residues" evidence="3">
    <location>
        <begin position="121"/>
        <end position="142"/>
    </location>
</feature>
<dbReference type="InterPro" id="IPR036612">
    <property type="entry name" value="KH_dom_type_1_sf"/>
</dbReference>
<feature type="compositionally biased region" description="Basic and acidic residues" evidence="3">
    <location>
        <begin position="30"/>
        <end position="45"/>
    </location>
</feature>
<dbReference type="EMBL" id="CP099429">
    <property type="protein sequence ID" value="USW59573.1"/>
    <property type="molecule type" value="Genomic_DNA"/>
</dbReference>
<feature type="compositionally biased region" description="Polar residues" evidence="3">
    <location>
        <begin position="1"/>
        <end position="11"/>
    </location>
</feature>
<evidence type="ECO:0000259" key="4">
    <source>
        <dbReference type="SMART" id="SM00322"/>
    </source>
</evidence>
<dbReference type="Pfam" id="PF00013">
    <property type="entry name" value="KH_1"/>
    <property type="match status" value="3"/>
</dbReference>
<proteinExistence type="predicted"/>
<dbReference type="InterPro" id="IPR004088">
    <property type="entry name" value="KH_dom_type_1"/>
</dbReference>
<gene>
    <name evidence="5" type="ORF">Slin15195_G128920</name>
</gene>
<feature type="domain" description="K Homology" evidence="4">
    <location>
        <begin position="432"/>
        <end position="502"/>
    </location>
</feature>
<protein>
    <submittedName>
        <fullName evidence="5">K domain-containing protein</fullName>
    </submittedName>
</protein>
<dbReference type="PROSITE" id="PS50084">
    <property type="entry name" value="KH_TYPE_1"/>
    <property type="match status" value="3"/>
</dbReference>
<evidence type="ECO:0000256" key="2">
    <source>
        <dbReference type="PROSITE-ProRule" id="PRU00117"/>
    </source>
</evidence>
<keyword evidence="6" id="KW-1185">Reference proteome</keyword>
<dbReference type="CDD" id="cd22439">
    <property type="entry name" value="KH-I_PCBP_rpt3"/>
    <property type="match status" value="1"/>
</dbReference>
<dbReference type="Gene3D" id="3.30.1370.10">
    <property type="entry name" value="K Homology domain, type 1"/>
    <property type="match status" value="3"/>
</dbReference>
<keyword evidence="2" id="KW-0694">RNA-binding</keyword>
<accession>A0A9Q9B5X4</accession>
<reference evidence="5" key="1">
    <citation type="submission" date="2022-06" db="EMBL/GenBank/DDBJ databases">
        <title>Complete genome sequences of two strains of the flax pathogen Septoria linicola.</title>
        <authorList>
            <person name="Lapalu N."/>
            <person name="Simon A."/>
            <person name="Demenou B."/>
            <person name="Paumier D."/>
            <person name="Guillot M.-P."/>
            <person name="Gout L."/>
            <person name="Valade R."/>
        </authorList>
    </citation>
    <scope>NUCLEOTIDE SEQUENCE</scope>
    <source>
        <strain evidence="5">SE15195</strain>
    </source>
</reference>
<dbReference type="SMART" id="SM00322">
    <property type="entry name" value="KH"/>
    <property type="match status" value="3"/>
</dbReference>
<feature type="compositionally biased region" description="Gly residues" evidence="3">
    <location>
        <begin position="320"/>
        <end position="329"/>
    </location>
</feature>
<dbReference type="CDD" id="cd22456">
    <property type="entry name" value="KH-I_Rnc1_rpt2"/>
    <property type="match status" value="1"/>
</dbReference>
<name>A0A9Q9B5X4_9PEZI</name>
<evidence type="ECO:0000313" key="5">
    <source>
        <dbReference type="EMBL" id="USW59573.1"/>
    </source>
</evidence>